<evidence type="ECO:0000313" key="5">
    <source>
        <dbReference type="Proteomes" id="UP000639338"/>
    </source>
</evidence>
<dbReference type="Pfam" id="PF00379">
    <property type="entry name" value="Chitin_bind_4"/>
    <property type="match status" value="1"/>
</dbReference>
<gene>
    <name evidence="4" type="ORF">HCN44_008348</name>
</gene>
<keyword evidence="5" id="KW-1185">Reference proteome</keyword>
<dbReference type="PROSITE" id="PS51155">
    <property type="entry name" value="CHIT_BIND_RR_2"/>
    <property type="match status" value="1"/>
</dbReference>
<keyword evidence="1 2" id="KW-0193">Cuticle</keyword>
<evidence type="ECO:0000256" key="1">
    <source>
        <dbReference type="ARBA" id="ARBA00022460"/>
    </source>
</evidence>
<dbReference type="PANTHER" id="PTHR12236:SF95">
    <property type="entry name" value="CUTICULAR PROTEIN 76BD, ISOFORM C-RELATED"/>
    <property type="match status" value="1"/>
</dbReference>
<comment type="caution">
    <text evidence="4">The sequence shown here is derived from an EMBL/GenBank/DDBJ whole genome shotgun (WGS) entry which is preliminary data.</text>
</comment>
<dbReference type="GO" id="GO:0042302">
    <property type="term" value="F:structural constituent of cuticle"/>
    <property type="evidence" value="ECO:0007669"/>
    <property type="project" value="UniProtKB-UniRule"/>
</dbReference>
<evidence type="ECO:0000256" key="3">
    <source>
        <dbReference type="SAM" id="SignalP"/>
    </source>
</evidence>
<dbReference type="InterPro" id="IPR000618">
    <property type="entry name" value="Insect_cuticle"/>
</dbReference>
<dbReference type="PRINTS" id="PR00947">
    <property type="entry name" value="CUTICLE"/>
</dbReference>
<name>A0A835CNM4_APHGI</name>
<protein>
    <recommendedName>
        <fullName evidence="6">Cuticular protein</fullName>
    </recommendedName>
</protein>
<evidence type="ECO:0000256" key="2">
    <source>
        <dbReference type="PROSITE-ProRule" id="PRU00497"/>
    </source>
</evidence>
<dbReference type="Proteomes" id="UP000639338">
    <property type="component" value="Unassembled WGS sequence"/>
</dbReference>
<dbReference type="AlphaFoldDB" id="A0A835CNM4"/>
<dbReference type="OrthoDB" id="10071059at2759"/>
<dbReference type="PANTHER" id="PTHR12236">
    <property type="entry name" value="STRUCTURAL CONTITUENT OF CUTICLE"/>
    <property type="match status" value="1"/>
</dbReference>
<accession>A0A835CNM4</accession>
<evidence type="ECO:0008006" key="6">
    <source>
        <dbReference type="Google" id="ProtNLM"/>
    </source>
</evidence>
<keyword evidence="3" id="KW-0732">Signal</keyword>
<feature type="signal peptide" evidence="3">
    <location>
        <begin position="1"/>
        <end position="17"/>
    </location>
</feature>
<dbReference type="EMBL" id="JACMRX010000005">
    <property type="protein sequence ID" value="KAF7989674.1"/>
    <property type="molecule type" value="Genomic_DNA"/>
</dbReference>
<sequence length="235" mass="24778">MACKFFIILAIATIAKGSIVPVAPVVQASPVVLAKTVEVEENDPHPQYAYSYDVADSLTGDYKNQQESRDGDIVSGSYSFIEADGTRRVVQYTSDSINGFNAVVRNEALTAIAPIGVAPVAPAVASVGPVAPAVPEFGPDSDVEILEARSEPIRKSSDKQKLRLQAKPLAVPAVPAVPVSAPITSPLPAVAAIPTARYIARPAVSFNYPAYSAAYNLPVARLAYSPAAAAYYRTY</sequence>
<proteinExistence type="predicted"/>
<dbReference type="GO" id="GO:0031012">
    <property type="term" value="C:extracellular matrix"/>
    <property type="evidence" value="ECO:0007669"/>
    <property type="project" value="TreeGrafter"/>
</dbReference>
<reference evidence="4 5" key="1">
    <citation type="submission" date="2020-08" db="EMBL/GenBank/DDBJ databases">
        <title>Aphidius gifuensis genome sequencing and assembly.</title>
        <authorList>
            <person name="Du Z."/>
        </authorList>
    </citation>
    <scope>NUCLEOTIDE SEQUENCE [LARGE SCALE GENOMIC DNA]</scope>
    <source>
        <strain evidence="4">YNYX2018</strain>
        <tissue evidence="4">Adults</tissue>
    </source>
</reference>
<feature type="chain" id="PRO_5032431372" description="Cuticular protein" evidence="3">
    <location>
        <begin position="18"/>
        <end position="235"/>
    </location>
</feature>
<organism evidence="4 5">
    <name type="scientific">Aphidius gifuensis</name>
    <name type="common">Parasitoid wasp</name>
    <dbReference type="NCBI Taxonomy" id="684658"/>
    <lineage>
        <taxon>Eukaryota</taxon>
        <taxon>Metazoa</taxon>
        <taxon>Ecdysozoa</taxon>
        <taxon>Arthropoda</taxon>
        <taxon>Hexapoda</taxon>
        <taxon>Insecta</taxon>
        <taxon>Pterygota</taxon>
        <taxon>Neoptera</taxon>
        <taxon>Endopterygota</taxon>
        <taxon>Hymenoptera</taxon>
        <taxon>Apocrita</taxon>
        <taxon>Ichneumonoidea</taxon>
        <taxon>Braconidae</taxon>
        <taxon>Aphidiinae</taxon>
        <taxon>Aphidius</taxon>
    </lineage>
</organism>
<dbReference type="GO" id="GO:0005615">
    <property type="term" value="C:extracellular space"/>
    <property type="evidence" value="ECO:0007669"/>
    <property type="project" value="TreeGrafter"/>
</dbReference>
<evidence type="ECO:0000313" key="4">
    <source>
        <dbReference type="EMBL" id="KAF7989674.1"/>
    </source>
</evidence>
<dbReference type="InterPro" id="IPR051217">
    <property type="entry name" value="Insect_Cuticle_Struc_Prot"/>
</dbReference>